<protein>
    <recommendedName>
        <fullName evidence="3">Condensation domain-containing protein</fullName>
    </recommendedName>
</protein>
<gene>
    <name evidence="1" type="ORF">BT96DRAFT_764917</name>
</gene>
<accession>A0A6A4GMT3</accession>
<proteinExistence type="predicted"/>
<evidence type="ECO:0000313" key="1">
    <source>
        <dbReference type="EMBL" id="KAE9386504.1"/>
    </source>
</evidence>
<dbReference type="Gene3D" id="3.30.559.10">
    <property type="entry name" value="Chloramphenicol acetyltransferase-like domain"/>
    <property type="match status" value="1"/>
</dbReference>
<feature type="non-terminal residue" evidence="1">
    <location>
        <position position="1"/>
    </location>
</feature>
<dbReference type="Proteomes" id="UP000799118">
    <property type="component" value="Unassembled WGS sequence"/>
</dbReference>
<keyword evidence="2" id="KW-1185">Reference proteome</keyword>
<sequence>SNLSFSSSDGGKTFTRQTFGAEALAQAWAQDDTTDGFCAFHSGVKIILPQDVSVDSFKAYITSAWIRLRHQAPTIAIRSCLAPRTDFDFAADFVYDVPMNLGDVEEWANETIKFTEKKITMSDRELSLYETYWKPSANHYSHELVIGPDVEERKWHILFHACHAAIDARGSIQLYELLLDYLTEYIIQGKPADAPVVALEWGKEVVRLPPAAVLAAVKAAGLEESKVMEIPVAPAQHLAQPPHLLNQPQPHGDDYRSYVDRGGDNKCARSMSGTQLQLRVKQVLYLRPASPLEPAPNHTVTTIDLTLTEAETISVREACRAHGCSVTQFLVAVKALAEVEWSLTKSLEHESLYKPMLKHYAESTHVASASNIVDQRIRLGQYNSHKTSTYGSPGHSAEGFPLLISMDPIRKALKYDPLSSDSDKRIQRHVSKELFWHGVVKNVQESWQSEKIDLEAFIDRSIQCTATAKNFTTAVVESFMVPAICTSSIGDIDQLKICQAYSPINSKAALGPRLLVDGFVFAARVPTPMKTIVSWQWNNRLTIRSISGAKYTSHTEMSAFNEKFKAWIVQTC</sequence>
<evidence type="ECO:0008006" key="3">
    <source>
        <dbReference type="Google" id="ProtNLM"/>
    </source>
</evidence>
<dbReference type="PANTHER" id="PTHR42034:SF1">
    <property type="entry name" value="CONDENSATION DOMAIN-CONTAINING PROTEIN"/>
    <property type="match status" value="1"/>
</dbReference>
<dbReference type="AlphaFoldDB" id="A0A6A4GMT3"/>
<reference evidence="1" key="1">
    <citation type="journal article" date="2019" name="Environ. Microbiol.">
        <title>Fungal ecological strategies reflected in gene transcription - a case study of two litter decomposers.</title>
        <authorList>
            <person name="Barbi F."/>
            <person name="Kohler A."/>
            <person name="Barry K."/>
            <person name="Baskaran P."/>
            <person name="Daum C."/>
            <person name="Fauchery L."/>
            <person name="Ihrmark K."/>
            <person name="Kuo A."/>
            <person name="LaButti K."/>
            <person name="Lipzen A."/>
            <person name="Morin E."/>
            <person name="Grigoriev I.V."/>
            <person name="Henrissat B."/>
            <person name="Lindahl B."/>
            <person name="Martin F."/>
        </authorList>
    </citation>
    <scope>NUCLEOTIDE SEQUENCE</scope>
    <source>
        <strain evidence="1">JB14</strain>
    </source>
</reference>
<dbReference type="PANTHER" id="PTHR42034">
    <property type="entry name" value="CHROMOSOME 7, WHOLE GENOME SHOTGUN SEQUENCE-RELATED"/>
    <property type="match status" value="1"/>
</dbReference>
<evidence type="ECO:0000313" key="2">
    <source>
        <dbReference type="Proteomes" id="UP000799118"/>
    </source>
</evidence>
<dbReference type="OrthoDB" id="3252971at2759"/>
<dbReference type="EMBL" id="ML769873">
    <property type="protein sequence ID" value="KAE9386504.1"/>
    <property type="molecule type" value="Genomic_DNA"/>
</dbReference>
<name>A0A6A4GMT3_9AGAR</name>
<feature type="non-terminal residue" evidence="1">
    <location>
        <position position="572"/>
    </location>
</feature>
<organism evidence="1 2">
    <name type="scientific">Gymnopus androsaceus JB14</name>
    <dbReference type="NCBI Taxonomy" id="1447944"/>
    <lineage>
        <taxon>Eukaryota</taxon>
        <taxon>Fungi</taxon>
        <taxon>Dikarya</taxon>
        <taxon>Basidiomycota</taxon>
        <taxon>Agaricomycotina</taxon>
        <taxon>Agaricomycetes</taxon>
        <taxon>Agaricomycetidae</taxon>
        <taxon>Agaricales</taxon>
        <taxon>Marasmiineae</taxon>
        <taxon>Omphalotaceae</taxon>
        <taxon>Gymnopus</taxon>
    </lineage>
</organism>
<dbReference type="InterPro" id="IPR023213">
    <property type="entry name" value="CAT-like_dom_sf"/>
</dbReference>